<sequence>MTTTYDPADRYAPDTGRVLLSGIQALVRLPLDQHRADTARGLSTATFITGYEGSPIGGYDLQLLRLGRLLDDHGVRFVPGVNEELAATSIWGTQTIPQMRTDLDGVIGFWYGKAPGVDRAGDAMRHGNYAGTHPSGGVVVLAGDDPASKSSTVPSASEGTLADRGIPVLAPADVQDVLDLGRHAIALSRYSGLWVGMKIATDIADAFEDCAIDLDRVDPILPDEVDDVPWHREAPPTLMTPGGSVEREASAFGERRRAVLAYLAANRLDRVVVESSRARLGIVAAGVPYQAMRESLRLLGLDDTALTGLGVRVMRLAAISPIEPGGITSFAEGLDEILVIEEKRPFVETQLRDILYNIERRPAITGALDPSGNPLIPIDGELTVARVLPALRKRLAAHNIETDTPARTIIALDDPPARRVPFFCSGCPHNRSTVTPDGSLIGGGIGCHAMVVFTDDERRRAASLTQMGGEGAQWIGQEPFSEATHLFQNLGDGTYFHSGSLAIRAAISSGSHVTYKLLVNDVVAMTGGQQPAGTRPTPQIARQLLAEGVDQVLVCSDDTSRHPADAWPAGVDVWTRDRLEEAQERLRSVPGVTVLIYEAPCATEIRRDRRRGRRPLPTTRVVIHELVCEGCGDCGVVSNCLSLHPVTTEFGPRTRVDQASCNLDMSCLEGDCPAFVTVEVDPDAVAASRSIVPPIEEIRDPE</sequence>
<dbReference type="AlphaFoldDB" id="A0A3B0STZ4"/>
<dbReference type="InterPro" id="IPR051457">
    <property type="entry name" value="2-oxoacid:Fd_oxidoreductase"/>
</dbReference>
<name>A0A3B0STZ4_9ZZZZ</name>
<feature type="non-terminal residue" evidence="2">
    <location>
        <position position="702"/>
    </location>
</feature>
<organism evidence="2">
    <name type="scientific">hydrothermal vent metagenome</name>
    <dbReference type="NCBI Taxonomy" id="652676"/>
    <lineage>
        <taxon>unclassified sequences</taxon>
        <taxon>metagenomes</taxon>
        <taxon>ecological metagenomes</taxon>
    </lineage>
</organism>
<dbReference type="InterPro" id="IPR002880">
    <property type="entry name" value="Pyrv_Fd/Flavodoxin_OxRdtase_N"/>
</dbReference>
<dbReference type="NCBIfam" id="NF009589">
    <property type="entry name" value="PRK13030.1"/>
    <property type="match status" value="1"/>
</dbReference>
<evidence type="ECO:0000256" key="1">
    <source>
        <dbReference type="ARBA" id="ARBA00023002"/>
    </source>
</evidence>
<dbReference type="GO" id="GO:0016491">
    <property type="term" value="F:oxidoreductase activity"/>
    <property type="evidence" value="ECO:0007669"/>
    <property type="project" value="UniProtKB-KW"/>
</dbReference>
<gene>
    <name evidence="2" type="ORF">MNBD_ACTINO01-227</name>
</gene>
<proteinExistence type="predicted"/>
<evidence type="ECO:0000313" key="2">
    <source>
        <dbReference type="EMBL" id="VAW07960.1"/>
    </source>
</evidence>
<dbReference type="PANTHER" id="PTHR48084">
    <property type="entry name" value="2-OXOGLUTARATE OXIDOREDUCTASE SUBUNIT KORB-RELATED"/>
    <property type="match status" value="1"/>
</dbReference>
<dbReference type="InterPro" id="IPR009014">
    <property type="entry name" value="Transketo_C/PFOR_II"/>
</dbReference>
<keyword evidence="2" id="KW-0670">Pyruvate</keyword>
<dbReference type="EMBL" id="UOEI01000562">
    <property type="protein sequence ID" value="VAW07960.1"/>
    <property type="molecule type" value="Genomic_DNA"/>
</dbReference>
<dbReference type="InterPro" id="IPR029061">
    <property type="entry name" value="THDP-binding"/>
</dbReference>
<dbReference type="PANTHER" id="PTHR48084:SF3">
    <property type="entry name" value="SUBUNIT OF PYRUVATE:FLAVODOXIN OXIDOREDUCTASE"/>
    <property type="match status" value="1"/>
</dbReference>
<accession>A0A3B0STZ4</accession>
<dbReference type="CDD" id="cd07034">
    <property type="entry name" value="TPP_PYR_PFOR_IOR-alpha_like"/>
    <property type="match status" value="1"/>
</dbReference>
<protein>
    <submittedName>
        <fullName evidence="2">Indolepyruvate ferredoxin oxidoreductase, alpha and beta subunits</fullName>
    </submittedName>
</protein>
<keyword evidence="1" id="KW-0560">Oxidoreductase</keyword>
<dbReference type="SUPFAM" id="SSF52922">
    <property type="entry name" value="TK C-terminal domain-like"/>
    <property type="match status" value="1"/>
</dbReference>
<dbReference type="SUPFAM" id="SSF52518">
    <property type="entry name" value="Thiamin diphosphate-binding fold (THDP-binding)"/>
    <property type="match status" value="2"/>
</dbReference>
<reference evidence="2" key="1">
    <citation type="submission" date="2018-06" db="EMBL/GenBank/DDBJ databases">
        <authorList>
            <person name="Zhirakovskaya E."/>
        </authorList>
    </citation>
    <scope>NUCLEOTIDE SEQUENCE</scope>
</reference>
<dbReference type="Gene3D" id="3.40.50.970">
    <property type="match status" value="1"/>
</dbReference>